<dbReference type="Proteomes" id="UP001378592">
    <property type="component" value="Unassembled WGS sequence"/>
</dbReference>
<dbReference type="AlphaFoldDB" id="A0AAN9Z353"/>
<organism evidence="17 18">
    <name type="scientific">Gryllus longicercus</name>
    <dbReference type="NCBI Taxonomy" id="2509291"/>
    <lineage>
        <taxon>Eukaryota</taxon>
        <taxon>Metazoa</taxon>
        <taxon>Ecdysozoa</taxon>
        <taxon>Arthropoda</taxon>
        <taxon>Hexapoda</taxon>
        <taxon>Insecta</taxon>
        <taxon>Pterygota</taxon>
        <taxon>Neoptera</taxon>
        <taxon>Polyneoptera</taxon>
        <taxon>Orthoptera</taxon>
        <taxon>Ensifera</taxon>
        <taxon>Gryllidea</taxon>
        <taxon>Grylloidea</taxon>
        <taxon>Gryllidae</taxon>
        <taxon>Gryllinae</taxon>
        <taxon>Gryllus</taxon>
    </lineage>
</organism>
<dbReference type="InterPro" id="IPR021713">
    <property type="entry name" value="Folliculin"/>
</dbReference>
<protein>
    <recommendedName>
        <fullName evidence="8">Folliculin</fullName>
    </recommendedName>
</protein>
<evidence type="ECO:0000256" key="3">
    <source>
        <dbReference type="ARBA" id="ARBA00004186"/>
    </source>
</evidence>
<evidence type="ECO:0000313" key="18">
    <source>
        <dbReference type="Proteomes" id="UP001378592"/>
    </source>
</evidence>
<evidence type="ECO:0000256" key="7">
    <source>
        <dbReference type="ARBA" id="ARBA00009987"/>
    </source>
</evidence>
<evidence type="ECO:0000256" key="8">
    <source>
        <dbReference type="ARBA" id="ARBA00021824"/>
    </source>
</evidence>
<dbReference type="PANTHER" id="PTHR31441">
    <property type="entry name" value="FOLLICULIN FAMILY MEMBER"/>
    <property type="match status" value="1"/>
</dbReference>
<evidence type="ECO:0000256" key="9">
    <source>
        <dbReference type="ARBA" id="ARBA00022468"/>
    </source>
</evidence>
<evidence type="ECO:0000256" key="1">
    <source>
        <dbReference type="ARBA" id="ARBA00004123"/>
    </source>
</evidence>
<dbReference type="InterPro" id="IPR037521">
    <property type="entry name" value="FLCN/SMCR8_DENN"/>
</dbReference>
<evidence type="ECO:0000256" key="10">
    <source>
        <dbReference type="ARBA" id="ARBA00022490"/>
    </source>
</evidence>
<evidence type="ECO:0000256" key="2">
    <source>
        <dbReference type="ARBA" id="ARBA00004138"/>
    </source>
</evidence>
<keyword evidence="15" id="KW-0966">Cell projection</keyword>
<reference evidence="17 18" key="1">
    <citation type="submission" date="2024-03" db="EMBL/GenBank/DDBJ databases">
        <title>The genome assembly and annotation of the cricket Gryllus longicercus Weissman &amp; Gray.</title>
        <authorList>
            <person name="Szrajer S."/>
            <person name="Gray D."/>
            <person name="Ylla G."/>
        </authorList>
    </citation>
    <scope>NUCLEOTIDE SEQUENCE [LARGE SCALE GENOMIC DNA]</scope>
    <source>
        <strain evidence="17">DAG 2021-001</strain>
        <tissue evidence="17">Whole body minus gut</tissue>
    </source>
</reference>
<evidence type="ECO:0000256" key="11">
    <source>
        <dbReference type="ARBA" id="ARBA00023136"/>
    </source>
</evidence>
<dbReference type="Pfam" id="PF11704">
    <property type="entry name" value="Folliculin"/>
    <property type="match status" value="1"/>
</dbReference>
<dbReference type="GO" id="GO:0005829">
    <property type="term" value="C:cytosol"/>
    <property type="evidence" value="ECO:0007669"/>
    <property type="project" value="UniProtKB-SubCell"/>
</dbReference>
<evidence type="ECO:0000259" key="16">
    <source>
        <dbReference type="PROSITE" id="PS51834"/>
    </source>
</evidence>
<keyword evidence="12" id="KW-0206">Cytoskeleton</keyword>
<dbReference type="Gene3D" id="3.40.50.12430">
    <property type="match status" value="1"/>
</dbReference>
<dbReference type="InterPro" id="IPR032035">
    <property type="entry name" value="Folliculin_DENN"/>
</dbReference>
<dbReference type="GO" id="GO:0005819">
    <property type="term" value="C:spindle"/>
    <property type="evidence" value="ECO:0007669"/>
    <property type="project" value="UniProtKB-SubCell"/>
</dbReference>
<dbReference type="GO" id="GO:0005813">
    <property type="term" value="C:centrosome"/>
    <property type="evidence" value="ECO:0007669"/>
    <property type="project" value="UniProtKB-SubCell"/>
</dbReference>
<dbReference type="Gene3D" id="1.10.10.1730">
    <property type="entry name" value="Folliculin"/>
    <property type="match status" value="1"/>
</dbReference>
<dbReference type="InterPro" id="IPR044886">
    <property type="entry name" value="FLCN_DENN_C_sf"/>
</dbReference>
<evidence type="ECO:0000256" key="12">
    <source>
        <dbReference type="ARBA" id="ARBA00023212"/>
    </source>
</evidence>
<proteinExistence type="inferred from homology"/>
<keyword evidence="11" id="KW-0472">Membrane</keyword>
<keyword evidence="10" id="KW-0963">Cytoplasm</keyword>
<keyword evidence="18" id="KW-1185">Reference proteome</keyword>
<comment type="similarity">
    <text evidence="7">Belongs to the folliculin family.</text>
</comment>
<evidence type="ECO:0000313" key="17">
    <source>
        <dbReference type="EMBL" id="KAK7862876.1"/>
    </source>
</evidence>
<keyword evidence="14" id="KW-0539">Nucleus</keyword>
<accession>A0AAN9Z353</accession>
<dbReference type="PANTHER" id="PTHR31441:SF2">
    <property type="entry name" value="FOLLICULIN"/>
    <property type="match status" value="1"/>
</dbReference>
<dbReference type="GO" id="GO:0000122">
    <property type="term" value="P:negative regulation of transcription by RNA polymerase II"/>
    <property type="evidence" value="ECO:0007669"/>
    <property type="project" value="TreeGrafter"/>
</dbReference>
<dbReference type="GO" id="GO:0005929">
    <property type="term" value="C:cilium"/>
    <property type="evidence" value="ECO:0007669"/>
    <property type="project" value="UniProtKB-SubCell"/>
</dbReference>
<keyword evidence="13" id="KW-0458">Lysosome</keyword>
<dbReference type="GO" id="GO:1904263">
    <property type="term" value="P:positive regulation of TORC1 signaling"/>
    <property type="evidence" value="ECO:0007669"/>
    <property type="project" value="TreeGrafter"/>
</dbReference>
<gene>
    <name evidence="17" type="ORF">R5R35_011589</name>
</gene>
<comment type="caution">
    <text evidence="17">The sequence shown here is derived from an EMBL/GenBank/DDBJ whole genome shotgun (WGS) entry which is preliminary data.</text>
</comment>
<keyword evidence="9" id="KW-0343">GTPase activation</keyword>
<evidence type="ECO:0000256" key="15">
    <source>
        <dbReference type="ARBA" id="ARBA00023273"/>
    </source>
</evidence>
<name>A0AAN9Z353_9ORTH</name>
<dbReference type="Pfam" id="PF16692">
    <property type="entry name" value="Folliculin_C"/>
    <property type="match status" value="1"/>
</dbReference>
<evidence type="ECO:0000256" key="4">
    <source>
        <dbReference type="ARBA" id="ARBA00004300"/>
    </source>
</evidence>
<dbReference type="GO" id="GO:0005765">
    <property type="term" value="C:lysosomal membrane"/>
    <property type="evidence" value="ECO:0007669"/>
    <property type="project" value="UniProtKB-SubCell"/>
</dbReference>
<evidence type="ECO:0000256" key="14">
    <source>
        <dbReference type="ARBA" id="ARBA00023242"/>
    </source>
</evidence>
<dbReference type="GO" id="GO:0005634">
    <property type="term" value="C:nucleus"/>
    <property type="evidence" value="ECO:0007669"/>
    <property type="project" value="UniProtKB-SubCell"/>
</dbReference>
<dbReference type="GO" id="GO:0005096">
    <property type="term" value="F:GTPase activator activity"/>
    <property type="evidence" value="ECO:0007669"/>
    <property type="project" value="UniProtKB-KW"/>
</dbReference>
<comment type="subcellular location">
    <subcellularLocation>
        <location evidence="2">Cell projection</location>
        <location evidence="2">Cilium</location>
    </subcellularLocation>
    <subcellularLocation>
        <location evidence="4">Cytoplasm</location>
        <location evidence="4">Cytoskeleton</location>
        <location evidence="4">Microtubule organizing center</location>
        <location evidence="4">Centrosome</location>
    </subcellularLocation>
    <subcellularLocation>
        <location evidence="3">Cytoplasm</location>
        <location evidence="3">Cytoskeleton</location>
        <location evidence="3">Spindle</location>
    </subcellularLocation>
    <subcellularLocation>
        <location evidence="5">Cytoplasm</location>
        <location evidence="5">Cytosol</location>
    </subcellularLocation>
    <subcellularLocation>
        <location evidence="6">Lysosome membrane</location>
    </subcellularLocation>
    <subcellularLocation>
        <location evidence="1">Nucleus</location>
    </subcellularLocation>
</comment>
<sequence length="512" mass="58043">MNALVALCHFCELHGPSVLFTTQAFHDNAELQVENDGVFPGSKKELKKCYGDVDNLKTRIKFPRLNSCEACQSLTADQLGFISNDHEGRISYLSTQEATEHDVSELLRQACFRSLSCEVSPGKEGPLYFGDDIRGHVLSYTFFLKDAQARGFHRWFSVVILMRDKLFLLNSWPFLVDNLNLIISGLQTKASKLYEMEQAQCPQRAFRLSPESSAYKQLSNKPSRSLTELSSDENIFAKLHWWFTWLLRAGAERLVEKVSEGLPGQATTIEWDKFHYEVADMEEGFTLVSAKERHCPVQELEASGEVLSHKPAISNVRQLREILGRQQFIILAFCFMTGHQIVVRGQPQELVSSIIRCLKVLVPRSCYRAVLQSEEYMDTSHCNILGLNPWAAAPQPSSAIARLDILPPLDKTDTYELQKYNYKLTWDGKLPSKCPTVLTKMEKALDNPKLADTVLQYHFVALKEEWLNIAKVLKQVHQPIGQFQDMSNLLHALGAQEQDKALLTFWAAGVLS</sequence>
<dbReference type="PROSITE" id="PS51834">
    <property type="entry name" value="DENN_FLCN_SMCR8"/>
    <property type="match status" value="1"/>
</dbReference>
<dbReference type="EMBL" id="JAZDUA010000252">
    <property type="protein sequence ID" value="KAK7862876.1"/>
    <property type="molecule type" value="Genomic_DNA"/>
</dbReference>
<evidence type="ECO:0000256" key="5">
    <source>
        <dbReference type="ARBA" id="ARBA00004514"/>
    </source>
</evidence>
<evidence type="ECO:0000256" key="6">
    <source>
        <dbReference type="ARBA" id="ARBA00004656"/>
    </source>
</evidence>
<dbReference type="InterPro" id="IPR037520">
    <property type="entry name" value="Folliculin/SMCR8_longin"/>
</dbReference>
<feature type="domain" description="UDENN FLCN/SMCR8-type" evidence="16">
    <location>
        <begin position="72"/>
        <end position="511"/>
    </location>
</feature>
<evidence type="ECO:0000256" key="13">
    <source>
        <dbReference type="ARBA" id="ARBA00023228"/>
    </source>
</evidence>